<dbReference type="InterPro" id="IPR041447">
    <property type="entry name" value="Mannosidase_ig"/>
</dbReference>
<dbReference type="SUPFAM" id="SSF49303">
    <property type="entry name" value="beta-Galactosidase/glucuronidase domain"/>
    <property type="match status" value="1"/>
</dbReference>
<evidence type="ECO:0000256" key="5">
    <source>
        <dbReference type="ARBA" id="ARBA00023277"/>
    </source>
</evidence>
<dbReference type="STRING" id="1214573.A0A0G2FD44"/>
<evidence type="ECO:0000313" key="15">
    <source>
        <dbReference type="Proteomes" id="UP000034680"/>
    </source>
</evidence>
<evidence type="ECO:0000256" key="2">
    <source>
        <dbReference type="ARBA" id="ARBA00004740"/>
    </source>
</evidence>
<evidence type="ECO:0000256" key="9">
    <source>
        <dbReference type="ARBA" id="ARBA00041069"/>
    </source>
</evidence>
<dbReference type="SUPFAM" id="SSF51445">
    <property type="entry name" value="(Trans)glycosidases"/>
    <property type="match status" value="1"/>
</dbReference>
<dbReference type="GO" id="GO:0000272">
    <property type="term" value="P:polysaccharide catabolic process"/>
    <property type="evidence" value="ECO:0007669"/>
    <property type="project" value="UniProtKB-KW"/>
</dbReference>
<reference evidence="14 15" key="2">
    <citation type="submission" date="2015-05" db="EMBL/GenBank/DDBJ databases">
        <authorList>
            <person name="Morales-Cruz A."/>
            <person name="Amrine K.C."/>
            <person name="Cantu D."/>
        </authorList>
    </citation>
    <scope>NUCLEOTIDE SEQUENCE [LARGE SCALE GENOMIC DNA]</scope>
    <source>
        <strain evidence="14">DA912</strain>
    </source>
</reference>
<evidence type="ECO:0000256" key="7">
    <source>
        <dbReference type="ARBA" id="ARBA00023326"/>
    </source>
</evidence>
<keyword evidence="15" id="KW-1185">Reference proteome</keyword>
<dbReference type="InterPro" id="IPR008979">
    <property type="entry name" value="Galactose-bd-like_sf"/>
</dbReference>
<dbReference type="EC" id="3.2.1.25" evidence="3"/>
<dbReference type="SUPFAM" id="SSF49785">
    <property type="entry name" value="Galactose-binding domain-like"/>
    <property type="match status" value="1"/>
</dbReference>
<keyword evidence="5" id="KW-0119">Carbohydrate metabolism</keyword>
<dbReference type="InterPro" id="IPR054593">
    <property type="entry name" value="Beta-mannosidase-like_N2"/>
</dbReference>
<name>A0A0G2FD44_9PEZI</name>
<dbReference type="EMBL" id="LCUC01000298">
    <property type="protein sequence ID" value="KKY32522.1"/>
    <property type="molecule type" value="Genomic_DNA"/>
</dbReference>
<dbReference type="OrthoDB" id="2866996at2759"/>
<dbReference type="Pfam" id="PF17786">
    <property type="entry name" value="Mannosidase_ig"/>
    <property type="match status" value="1"/>
</dbReference>
<comment type="catalytic activity">
    <reaction evidence="1">
        <text>Hydrolysis of terminal, non-reducing beta-D-mannose residues in beta-D-mannosides.</text>
        <dbReference type="EC" id="3.2.1.25"/>
    </reaction>
</comment>
<gene>
    <name evidence="14" type="ORF">UCDDA912_g07502</name>
</gene>
<accession>A0A0G2FD44</accession>
<feature type="domain" description="Beta-mannosidase-like galactose-binding" evidence="13">
    <location>
        <begin position="11"/>
        <end position="192"/>
    </location>
</feature>
<evidence type="ECO:0000313" key="14">
    <source>
        <dbReference type="EMBL" id="KKY32522.1"/>
    </source>
</evidence>
<organism evidence="14 15">
    <name type="scientific">Diaporthe ampelina</name>
    <dbReference type="NCBI Taxonomy" id="1214573"/>
    <lineage>
        <taxon>Eukaryota</taxon>
        <taxon>Fungi</taxon>
        <taxon>Dikarya</taxon>
        <taxon>Ascomycota</taxon>
        <taxon>Pezizomycotina</taxon>
        <taxon>Sordariomycetes</taxon>
        <taxon>Sordariomycetidae</taxon>
        <taxon>Diaporthales</taxon>
        <taxon>Diaporthaceae</taxon>
        <taxon>Diaporthe</taxon>
    </lineage>
</organism>
<comment type="caution">
    <text evidence="14">The sequence shown here is derived from an EMBL/GenBank/DDBJ whole genome shotgun (WGS) entry which is preliminary data.</text>
</comment>
<evidence type="ECO:0000259" key="13">
    <source>
        <dbReference type="Pfam" id="PF22666"/>
    </source>
</evidence>
<dbReference type="PANTHER" id="PTHR43730:SF1">
    <property type="entry name" value="BETA-MANNOSIDASE"/>
    <property type="match status" value="1"/>
</dbReference>
<dbReference type="Gene3D" id="2.60.120.260">
    <property type="entry name" value="Galactose-binding domain-like"/>
    <property type="match status" value="1"/>
</dbReference>
<dbReference type="FunFam" id="3.20.20.80:FF:000050">
    <property type="entry name" value="Beta-mannosidase B"/>
    <property type="match status" value="1"/>
</dbReference>
<dbReference type="FunFam" id="2.60.120.260:FF:000118">
    <property type="entry name" value="Beta-mannosidase B"/>
    <property type="match status" value="1"/>
</dbReference>
<dbReference type="GO" id="GO:0004567">
    <property type="term" value="F:beta-mannosidase activity"/>
    <property type="evidence" value="ECO:0007669"/>
    <property type="project" value="UniProtKB-EC"/>
</dbReference>
<keyword evidence="4" id="KW-0378">Hydrolase</keyword>
<evidence type="ECO:0000259" key="12">
    <source>
        <dbReference type="Pfam" id="PF17786"/>
    </source>
</evidence>
<keyword evidence="7" id="KW-0624">Polysaccharide degradation</keyword>
<evidence type="ECO:0000256" key="10">
    <source>
        <dbReference type="ARBA" id="ARBA00041614"/>
    </source>
</evidence>
<evidence type="ECO:0000256" key="11">
    <source>
        <dbReference type="SAM" id="MobiDB-lite"/>
    </source>
</evidence>
<feature type="region of interest" description="Disordered" evidence="11">
    <location>
        <begin position="736"/>
        <end position="760"/>
    </location>
</feature>
<comment type="pathway">
    <text evidence="2">Glycan metabolism; N-glycan degradation.</text>
</comment>
<evidence type="ECO:0000256" key="6">
    <source>
        <dbReference type="ARBA" id="ARBA00023295"/>
    </source>
</evidence>
<feature type="domain" description="Mannosidase Ig/CBM-like" evidence="12">
    <location>
        <begin position="692"/>
        <end position="789"/>
    </location>
</feature>
<dbReference type="AlphaFoldDB" id="A0A0G2FD44"/>
<dbReference type="InterPro" id="IPR036156">
    <property type="entry name" value="Beta-gal/glucu_dom_sf"/>
</dbReference>
<evidence type="ECO:0000256" key="3">
    <source>
        <dbReference type="ARBA" id="ARBA00012754"/>
    </source>
</evidence>
<dbReference type="InterPro" id="IPR017853">
    <property type="entry name" value="GH"/>
</dbReference>
<protein>
    <recommendedName>
        <fullName evidence="9">Beta-mannosidase B</fullName>
        <ecNumber evidence="3">3.2.1.25</ecNumber>
    </recommendedName>
    <alternativeName>
        <fullName evidence="10">Mannanase B</fullName>
    </alternativeName>
</protein>
<dbReference type="InterPro" id="IPR050887">
    <property type="entry name" value="Beta-mannosidase_GH2"/>
</dbReference>
<proteinExistence type="inferred from homology"/>
<sequence length="885" mass="100407">MRERVPLSQGWQYREAGRGTWQPASEVPGSIHTDLLHNGQIPDPFVDLNELAVRWVAEREWHYRRTISADELQPRDGHPRGQGRVDLVFEGLDTFATVYLNGSKVLVTDNMFLSHRVNVTDLLRHTGKDLGDIELEIVFESAWARGRELVKEHPEHNFLVRQTEAGRLPVRKAQYHWGWDWGPILTTAGIWRPAYLDHYVARLDDISIPYELTKDLDKVSGEVRFKVVAAPPEVCANLEARSTLYGPDGEIAVSEMVVLISPEQWSEKENAFKCHALFELESPQLWYPHMQIGFRRGELVQGPCGSGVGTSFYFRVNNVDVFAGGSCWIPADSFLSRISPQRYRDWVKLMVEGNQTMVRVWGGGIYEHDSFFDACDELGLLAWHDFQFACGNYPTYDSFLSSVEEEARQNSRRLRHHPSLIIWAGNNEDYETVQERYKLDYDPNDKDPRSWLKSSFPARYIYESLLPKALEEEHPGVIYLPSSPWSGNGESVKDRTVGDAHEWNLWHGTMVKIQDMDKIGGKFVSEFGMQGYPHVETLQRAISLPKELVPGSMAMEFHNKAIGHSWRMAQYLHENFRLSVDNDLASFAHLTQVMQAEAMRSAYKSWRRKWNDARECGGILVWQLNDCWPGVSWAVVDYYLVKKPAYYAISRALRPLDISIARSYNDWTHTAINPTLDVGHVDPVVDSYDGGEIAVWISSLKAEGVAAEVQIRLISIRTGKDRTGSPTQASAWSRLAKGNSTTDCGTHRLPATEAPPEVDEPDPYVVLATLRVDGEDVADDVAWPQPIKYLDLSDRRVSVSFDGANAVVSAENPVKGFVFDEVEGMKLSDNGFDVVPGLDRIVSVKAPATVSQLGYRHMFRLLFVLKSTVFVEDMEHVVDFRGLWE</sequence>
<evidence type="ECO:0000256" key="4">
    <source>
        <dbReference type="ARBA" id="ARBA00022801"/>
    </source>
</evidence>
<reference evidence="14 15" key="1">
    <citation type="submission" date="2015-05" db="EMBL/GenBank/DDBJ databases">
        <title>Distinctive expansion of gene families associated with plant cell wall degradation and secondary metabolism in the genomes of grapevine trunk pathogens.</title>
        <authorList>
            <person name="Lawrence D.P."/>
            <person name="Travadon R."/>
            <person name="Rolshausen P.E."/>
            <person name="Baumgartner K."/>
        </authorList>
    </citation>
    <scope>NUCLEOTIDE SEQUENCE [LARGE SCALE GENOMIC DNA]</scope>
    <source>
        <strain evidence="14">DA912</strain>
    </source>
</reference>
<dbReference type="PANTHER" id="PTHR43730">
    <property type="entry name" value="BETA-MANNOSIDASE"/>
    <property type="match status" value="1"/>
</dbReference>
<dbReference type="Gene3D" id="3.20.20.80">
    <property type="entry name" value="Glycosidases"/>
    <property type="match status" value="1"/>
</dbReference>
<dbReference type="GO" id="GO:0006516">
    <property type="term" value="P:glycoprotein catabolic process"/>
    <property type="evidence" value="ECO:0007669"/>
    <property type="project" value="TreeGrafter"/>
</dbReference>
<keyword evidence="6" id="KW-0326">Glycosidase</keyword>
<comment type="similarity">
    <text evidence="8">Belongs to the glycosyl hydrolase 2 family. Beta-mannosidase B subfamily.</text>
</comment>
<dbReference type="Proteomes" id="UP000034680">
    <property type="component" value="Unassembled WGS sequence"/>
</dbReference>
<dbReference type="Pfam" id="PF22666">
    <property type="entry name" value="Glyco_hydro_2_N2"/>
    <property type="match status" value="1"/>
</dbReference>
<evidence type="ECO:0000256" key="8">
    <source>
        <dbReference type="ARBA" id="ARBA00038429"/>
    </source>
</evidence>
<evidence type="ECO:0000256" key="1">
    <source>
        <dbReference type="ARBA" id="ARBA00000829"/>
    </source>
</evidence>